<dbReference type="RefSeq" id="WP_326085171.1">
    <property type="nucleotide sequence ID" value="NZ_JARLKZ010000002.1"/>
</dbReference>
<dbReference type="PANTHER" id="PTHR43617">
    <property type="entry name" value="L-AMINO ACID N-ACETYLTRANSFERASE"/>
    <property type="match status" value="1"/>
</dbReference>
<keyword evidence="3" id="KW-1185">Reference proteome</keyword>
<name>A0ABU6GFK9_9BACL</name>
<evidence type="ECO:0000313" key="3">
    <source>
        <dbReference type="Proteomes" id="UP001344632"/>
    </source>
</evidence>
<organism evidence="2 3">
    <name type="scientific">Paenibacillus dokdonensis</name>
    <dbReference type="NCBI Taxonomy" id="2567944"/>
    <lineage>
        <taxon>Bacteria</taxon>
        <taxon>Bacillati</taxon>
        <taxon>Bacillota</taxon>
        <taxon>Bacilli</taxon>
        <taxon>Bacillales</taxon>
        <taxon>Paenibacillaceae</taxon>
        <taxon>Paenibacillus</taxon>
    </lineage>
</organism>
<dbReference type="InterPro" id="IPR050276">
    <property type="entry name" value="MshD_Acetyltransferase"/>
</dbReference>
<proteinExistence type="predicted"/>
<dbReference type="InterPro" id="IPR016181">
    <property type="entry name" value="Acyl_CoA_acyltransferase"/>
</dbReference>
<protein>
    <submittedName>
        <fullName evidence="2">GNAT family N-acetyltransferase</fullName>
    </submittedName>
</protein>
<dbReference type="EMBL" id="JARLKZ010000002">
    <property type="protein sequence ID" value="MEC0238517.1"/>
    <property type="molecule type" value="Genomic_DNA"/>
</dbReference>
<feature type="domain" description="N-acetyltransferase" evidence="1">
    <location>
        <begin position="3"/>
        <end position="163"/>
    </location>
</feature>
<gene>
    <name evidence="2" type="ORF">P4H66_01350</name>
</gene>
<dbReference type="Proteomes" id="UP001344632">
    <property type="component" value="Unassembled WGS sequence"/>
</dbReference>
<reference evidence="2 3" key="1">
    <citation type="submission" date="2023-03" db="EMBL/GenBank/DDBJ databases">
        <title>Bacillus Genome Sequencing.</title>
        <authorList>
            <person name="Dunlap C."/>
        </authorList>
    </citation>
    <scope>NUCLEOTIDE SEQUENCE [LARGE SCALE GENOMIC DNA]</scope>
    <source>
        <strain evidence="2 3">BD-525</strain>
    </source>
</reference>
<dbReference type="SUPFAM" id="SSF55729">
    <property type="entry name" value="Acyl-CoA N-acyltransferases (Nat)"/>
    <property type="match status" value="1"/>
</dbReference>
<dbReference type="PROSITE" id="PS51186">
    <property type="entry name" value="GNAT"/>
    <property type="match status" value="1"/>
</dbReference>
<dbReference type="CDD" id="cd04301">
    <property type="entry name" value="NAT_SF"/>
    <property type="match status" value="1"/>
</dbReference>
<dbReference type="Pfam" id="PF00583">
    <property type="entry name" value="Acetyltransf_1"/>
    <property type="match status" value="1"/>
</dbReference>
<dbReference type="InterPro" id="IPR000182">
    <property type="entry name" value="GNAT_dom"/>
</dbReference>
<sequence length="168" mass="18690">MNYTIRAVTDQDISFMWDMLYESMYVPAGQKPFSRDILQDPSIAKYAEHWGRAGDIGFIALTEDGQPMGMITARLFQENNQGYGYVGADVPELGMALSQAFRGQGIGTALMRTLFEELQNNGTTRVSLSVDPNNTAAVKLYQRFGFVEVGMVDTSITMVADVQQQFSF</sequence>
<evidence type="ECO:0000259" key="1">
    <source>
        <dbReference type="PROSITE" id="PS51186"/>
    </source>
</evidence>
<accession>A0ABU6GFK9</accession>
<evidence type="ECO:0000313" key="2">
    <source>
        <dbReference type="EMBL" id="MEC0238517.1"/>
    </source>
</evidence>
<comment type="caution">
    <text evidence="2">The sequence shown here is derived from an EMBL/GenBank/DDBJ whole genome shotgun (WGS) entry which is preliminary data.</text>
</comment>
<dbReference type="Gene3D" id="3.40.630.30">
    <property type="match status" value="1"/>
</dbReference>